<sequence>MLRKAFKTAVWSNRLHDTPLILNKFSLYTRRVFLYNLLKIFQKSITHRYAVLYL</sequence>
<dbReference type="AlphaFoldDB" id="D3AEF0"/>
<name>D3AEF0_9FIRM</name>
<dbReference type="Proteomes" id="UP000004968">
    <property type="component" value="Unassembled WGS sequence"/>
</dbReference>
<protein>
    <submittedName>
        <fullName evidence="1">Uncharacterized protein</fullName>
    </submittedName>
</protein>
<organism evidence="1 2">
    <name type="scientific">Hungatella hathewayi DSM 13479</name>
    <dbReference type="NCBI Taxonomy" id="566550"/>
    <lineage>
        <taxon>Bacteria</taxon>
        <taxon>Bacillati</taxon>
        <taxon>Bacillota</taxon>
        <taxon>Clostridia</taxon>
        <taxon>Lachnospirales</taxon>
        <taxon>Lachnospiraceae</taxon>
        <taxon>Hungatella</taxon>
    </lineage>
</organism>
<evidence type="ECO:0000313" key="1">
    <source>
        <dbReference type="EMBL" id="EFC99801.1"/>
    </source>
</evidence>
<dbReference type="EMBL" id="ACIO01000150">
    <property type="protein sequence ID" value="EFC99801.1"/>
    <property type="molecule type" value="Genomic_DNA"/>
</dbReference>
<gene>
    <name evidence="1" type="ORF">CLOSTHATH_01981</name>
</gene>
<comment type="caution">
    <text evidence="1">The sequence shown here is derived from an EMBL/GenBank/DDBJ whole genome shotgun (WGS) entry which is preliminary data.</text>
</comment>
<evidence type="ECO:0000313" key="2">
    <source>
        <dbReference type="Proteomes" id="UP000004968"/>
    </source>
</evidence>
<accession>D3AEF0</accession>
<dbReference type="HOGENOM" id="CLU_3044174_0_0_9"/>
<proteinExistence type="predicted"/>
<reference evidence="1 2" key="1">
    <citation type="submission" date="2010-01" db="EMBL/GenBank/DDBJ databases">
        <authorList>
            <person name="Weinstock G."/>
            <person name="Sodergren E."/>
            <person name="Clifton S."/>
            <person name="Fulton L."/>
            <person name="Fulton B."/>
            <person name="Courtney L."/>
            <person name="Fronick C."/>
            <person name="Harrison M."/>
            <person name="Strong C."/>
            <person name="Farmer C."/>
            <person name="Delahaunty K."/>
            <person name="Markovic C."/>
            <person name="Hall O."/>
            <person name="Minx P."/>
            <person name="Tomlinson C."/>
            <person name="Mitreva M."/>
            <person name="Nelson J."/>
            <person name="Hou S."/>
            <person name="Wollam A."/>
            <person name="Pepin K.H."/>
            <person name="Johnson M."/>
            <person name="Bhonagiri V."/>
            <person name="Nash W.E."/>
            <person name="Warren W."/>
            <person name="Chinwalla A."/>
            <person name="Mardis E.R."/>
            <person name="Wilson R.K."/>
        </authorList>
    </citation>
    <scope>NUCLEOTIDE SEQUENCE [LARGE SCALE GENOMIC DNA]</scope>
    <source>
        <strain evidence="1 2">DSM 13479</strain>
    </source>
</reference>